<evidence type="ECO:0000256" key="1">
    <source>
        <dbReference type="ARBA" id="ARBA00022617"/>
    </source>
</evidence>
<dbReference type="VEuPathDB" id="FungiDB:TRICI_004155"/>
<dbReference type="GO" id="GO:0004128">
    <property type="term" value="F:cytochrome-b5 reductase activity, acting on NAD(P)H"/>
    <property type="evidence" value="ECO:0007669"/>
    <property type="project" value="TreeGrafter"/>
</dbReference>
<dbReference type="FunFam" id="3.10.120.10:FF:000001">
    <property type="entry name" value="Cytochrome b5 reductase 4"/>
    <property type="match status" value="1"/>
</dbReference>
<sequence>MNTQANETGTFLWFFRPTAVSAQRAGVARGKKVALEPGYSALDWARLKTSGQNLRGVDAPGPLRVSHEELSRHNTREDAWTALQGRVYNITPYLKFHPGGVDEIMKCAGKDGTKLFRYYHPWVNFENMLDTCLVGFYTP</sequence>
<keyword evidence="7" id="KW-1185">Reference proteome</keyword>
<evidence type="ECO:0000256" key="2">
    <source>
        <dbReference type="ARBA" id="ARBA00022723"/>
    </source>
</evidence>
<dbReference type="InterPro" id="IPR018506">
    <property type="entry name" value="Cyt_B5_heme-BS"/>
</dbReference>
<dbReference type="InterPro" id="IPR001199">
    <property type="entry name" value="Cyt_B5-like_heme/steroid-bd"/>
</dbReference>
<dbReference type="GO" id="GO:0005737">
    <property type="term" value="C:cytoplasm"/>
    <property type="evidence" value="ECO:0007669"/>
    <property type="project" value="TreeGrafter"/>
</dbReference>
<dbReference type="PROSITE" id="PS00191">
    <property type="entry name" value="CYTOCHROME_B5_1"/>
    <property type="match status" value="1"/>
</dbReference>
<evidence type="ECO:0000313" key="6">
    <source>
        <dbReference type="EMBL" id="KAA8910357.1"/>
    </source>
</evidence>
<dbReference type="PROSITE" id="PS50255">
    <property type="entry name" value="CYTOCHROME_B5_2"/>
    <property type="match status" value="1"/>
</dbReference>
<reference evidence="6" key="1">
    <citation type="journal article" date="2019" name="G3 (Bethesda)">
        <title>Genome Assemblies of Two Rare Opportunistic Yeast Pathogens: Diutina rugosa (syn. Candida rugosa) and Trichomonascus ciferrii (syn. Candida ciferrii).</title>
        <authorList>
            <person name="Mixao V."/>
            <person name="Saus E."/>
            <person name="Hansen A.P."/>
            <person name="Lass-Florl C."/>
            <person name="Gabaldon T."/>
        </authorList>
    </citation>
    <scope>NUCLEOTIDE SEQUENCE</scope>
    <source>
        <strain evidence="6">CBS 4856</strain>
    </source>
</reference>
<comment type="similarity">
    <text evidence="4">Belongs to the cytochrome b5 family.</text>
</comment>
<evidence type="ECO:0000256" key="3">
    <source>
        <dbReference type="ARBA" id="ARBA00023004"/>
    </source>
</evidence>
<organism evidence="6 7">
    <name type="scientific">Trichomonascus ciferrii</name>
    <dbReference type="NCBI Taxonomy" id="44093"/>
    <lineage>
        <taxon>Eukaryota</taxon>
        <taxon>Fungi</taxon>
        <taxon>Dikarya</taxon>
        <taxon>Ascomycota</taxon>
        <taxon>Saccharomycotina</taxon>
        <taxon>Dipodascomycetes</taxon>
        <taxon>Dipodascales</taxon>
        <taxon>Trichomonascaceae</taxon>
        <taxon>Trichomonascus</taxon>
        <taxon>Trichomonascus ciferrii complex</taxon>
    </lineage>
</organism>
<dbReference type="OrthoDB" id="432299at2759"/>
<dbReference type="AlphaFoldDB" id="A0A642V1P4"/>
<dbReference type="PANTHER" id="PTHR46237:SF1">
    <property type="entry name" value="CYTOCHROME B5 REDUCTASE 4"/>
    <property type="match status" value="1"/>
</dbReference>
<comment type="caution">
    <text evidence="6">The sequence shown here is derived from an EMBL/GenBank/DDBJ whole genome shotgun (WGS) entry which is preliminary data.</text>
</comment>
<dbReference type="GO" id="GO:0020037">
    <property type="term" value="F:heme binding"/>
    <property type="evidence" value="ECO:0007669"/>
    <property type="project" value="UniProtKB-UniRule"/>
</dbReference>
<dbReference type="SUPFAM" id="SSF55856">
    <property type="entry name" value="Cytochrome b5-like heme/steroid binding domain"/>
    <property type="match status" value="1"/>
</dbReference>
<keyword evidence="3 4" id="KW-0408">Iron</keyword>
<dbReference type="Gene3D" id="3.10.120.10">
    <property type="entry name" value="Cytochrome b5-like heme/steroid binding domain"/>
    <property type="match status" value="1"/>
</dbReference>
<evidence type="ECO:0000259" key="5">
    <source>
        <dbReference type="PROSITE" id="PS50255"/>
    </source>
</evidence>
<keyword evidence="1 4" id="KW-0349">Heme</keyword>
<dbReference type="SMART" id="SM01117">
    <property type="entry name" value="Cyt-b5"/>
    <property type="match status" value="1"/>
</dbReference>
<dbReference type="InterPro" id="IPR036400">
    <property type="entry name" value="Cyt_B5-like_heme/steroid_sf"/>
</dbReference>
<proteinExistence type="inferred from homology"/>
<feature type="domain" description="Cytochrome b5 heme-binding" evidence="5">
    <location>
        <begin position="62"/>
        <end position="138"/>
    </location>
</feature>
<dbReference type="Pfam" id="PF00173">
    <property type="entry name" value="Cyt-b5"/>
    <property type="match status" value="1"/>
</dbReference>
<gene>
    <name evidence="6" type="ORF">TRICI_004155</name>
</gene>
<dbReference type="GO" id="GO:0046872">
    <property type="term" value="F:metal ion binding"/>
    <property type="evidence" value="ECO:0007669"/>
    <property type="project" value="UniProtKB-UniRule"/>
</dbReference>
<dbReference type="Proteomes" id="UP000761534">
    <property type="component" value="Unassembled WGS sequence"/>
</dbReference>
<protein>
    <recommendedName>
        <fullName evidence="5">Cytochrome b5 heme-binding domain-containing protein</fullName>
    </recommendedName>
</protein>
<dbReference type="EMBL" id="SWFS01000317">
    <property type="protein sequence ID" value="KAA8910357.1"/>
    <property type="molecule type" value="Genomic_DNA"/>
</dbReference>
<accession>A0A642V1P4</accession>
<name>A0A642V1P4_9ASCO</name>
<dbReference type="InterPro" id="IPR051872">
    <property type="entry name" value="Cytochrome_b5/Flavoprotein_Rdt"/>
</dbReference>
<dbReference type="PANTHER" id="PTHR46237">
    <property type="entry name" value="CYTOCHROME B5 REDUCTASE 4 FAMILY MEMBER"/>
    <property type="match status" value="1"/>
</dbReference>
<keyword evidence="2 4" id="KW-0479">Metal-binding</keyword>
<evidence type="ECO:0000313" key="7">
    <source>
        <dbReference type="Proteomes" id="UP000761534"/>
    </source>
</evidence>
<evidence type="ECO:0000256" key="4">
    <source>
        <dbReference type="RuleBase" id="RU362121"/>
    </source>
</evidence>